<keyword evidence="3" id="KW-1185">Reference proteome</keyword>
<organism evidence="2 3">
    <name type="scientific">Ficus carica</name>
    <name type="common">Common fig</name>
    <dbReference type="NCBI Taxonomy" id="3494"/>
    <lineage>
        <taxon>Eukaryota</taxon>
        <taxon>Viridiplantae</taxon>
        <taxon>Streptophyta</taxon>
        <taxon>Embryophyta</taxon>
        <taxon>Tracheophyta</taxon>
        <taxon>Spermatophyta</taxon>
        <taxon>Magnoliopsida</taxon>
        <taxon>eudicotyledons</taxon>
        <taxon>Gunneridae</taxon>
        <taxon>Pentapetalae</taxon>
        <taxon>rosids</taxon>
        <taxon>fabids</taxon>
        <taxon>Rosales</taxon>
        <taxon>Moraceae</taxon>
        <taxon>Ficeae</taxon>
        <taxon>Ficus</taxon>
    </lineage>
</organism>
<dbReference type="EMBL" id="BTGU01000043">
    <property type="protein sequence ID" value="GMN52877.1"/>
    <property type="molecule type" value="Genomic_DNA"/>
</dbReference>
<protein>
    <submittedName>
        <fullName evidence="2">Uncharacterized protein</fullName>
    </submittedName>
</protein>
<feature type="region of interest" description="Disordered" evidence="1">
    <location>
        <begin position="24"/>
        <end position="63"/>
    </location>
</feature>
<dbReference type="AlphaFoldDB" id="A0AA88AGZ9"/>
<evidence type="ECO:0000256" key="1">
    <source>
        <dbReference type="SAM" id="MobiDB-lite"/>
    </source>
</evidence>
<name>A0AA88AGZ9_FICCA</name>
<proteinExistence type="predicted"/>
<reference evidence="2" key="1">
    <citation type="submission" date="2023-07" db="EMBL/GenBank/DDBJ databases">
        <title>draft genome sequence of fig (Ficus carica).</title>
        <authorList>
            <person name="Takahashi T."/>
            <person name="Nishimura K."/>
        </authorList>
    </citation>
    <scope>NUCLEOTIDE SEQUENCE</scope>
</reference>
<sequence>MEGGGQPKVTEAASLIVRGLTSVGGAHAGDLGRGKGRGVGPSRIATGGLRSRGTGFSSHGEGCPWEYRGSRSSGATGDLGCRDGVVHHRCGWGEGKDSCSTGSKELLSHLEQKTKNINGRAGDLP</sequence>
<evidence type="ECO:0000313" key="2">
    <source>
        <dbReference type="EMBL" id="GMN52877.1"/>
    </source>
</evidence>
<dbReference type="Proteomes" id="UP001187192">
    <property type="component" value="Unassembled WGS sequence"/>
</dbReference>
<evidence type="ECO:0000313" key="3">
    <source>
        <dbReference type="Proteomes" id="UP001187192"/>
    </source>
</evidence>
<accession>A0AA88AGZ9</accession>
<gene>
    <name evidence="2" type="ORF">TIFTF001_022016</name>
</gene>
<comment type="caution">
    <text evidence="2">The sequence shown here is derived from an EMBL/GenBank/DDBJ whole genome shotgun (WGS) entry which is preliminary data.</text>
</comment>